<evidence type="ECO:0000256" key="6">
    <source>
        <dbReference type="ARBA" id="ARBA00023163"/>
    </source>
</evidence>
<dbReference type="GO" id="GO:0005737">
    <property type="term" value="C:cytoplasm"/>
    <property type="evidence" value="ECO:0007669"/>
    <property type="project" value="UniProtKB-UniRule"/>
</dbReference>
<dbReference type="Pfam" id="PF02381">
    <property type="entry name" value="MraZ"/>
    <property type="match status" value="2"/>
</dbReference>
<organism evidence="9">
    <name type="scientific">Desulfobacca acetoxidans</name>
    <dbReference type="NCBI Taxonomy" id="60893"/>
    <lineage>
        <taxon>Bacteria</taxon>
        <taxon>Pseudomonadati</taxon>
        <taxon>Thermodesulfobacteriota</taxon>
        <taxon>Desulfobaccia</taxon>
        <taxon>Desulfobaccales</taxon>
        <taxon>Desulfobaccaceae</taxon>
        <taxon>Desulfobacca</taxon>
    </lineage>
</organism>
<dbReference type="NCBIfam" id="TIGR00242">
    <property type="entry name" value="division/cell wall cluster transcriptional repressor MraZ"/>
    <property type="match status" value="1"/>
</dbReference>
<dbReference type="CDD" id="cd16321">
    <property type="entry name" value="MraZ_C"/>
    <property type="match status" value="1"/>
</dbReference>
<dbReference type="InterPro" id="IPR037914">
    <property type="entry name" value="SpoVT-AbrB_sf"/>
</dbReference>
<keyword evidence="3" id="KW-0677">Repeat</keyword>
<evidence type="ECO:0000256" key="4">
    <source>
        <dbReference type="ARBA" id="ARBA00023015"/>
    </source>
</evidence>
<dbReference type="GO" id="GO:0009295">
    <property type="term" value="C:nucleoid"/>
    <property type="evidence" value="ECO:0007669"/>
    <property type="project" value="UniProtKB-SubCell"/>
</dbReference>
<evidence type="ECO:0000259" key="8">
    <source>
        <dbReference type="PROSITE" id="PS51740"/>
    </source>
</evidence>
<dbReference type="GO" id="GO:0000976">
    <property type="term" value="F:transcription cis-regulatory region binding"/>
    <property type="evidence" value="ECO:0007669"/>
    <property type="project" value="TreeGrafter"/>
</dbReference>
<dbReference type="HAMAP" id="MF_01008">
    <property type="entry name" value="MraZ"/>
    <property type="match status" value="1"/>
</dbReference>
<feature type="domain" description="SpoVT-AbrB" evidence="8">
    <location>
        <begin position="79"/>
        <end position="122"/>
    </location>
</feature>
<dbReference type="PANTHER" id="PTHR34701">
    <property type="entry name" value="TRANSCRIPTIONAL REGULATOR MRAZ"/>
    <property type="match status" value="1"/>
</dbReference>
<dbReference type="InterPro" id="IPR035644">
    <property type="entry name" value="MraZ_C"/>
</dbReference>
<dbReference type="GO" id="GO:0003700">
    <property type="term" value="F:DNA-binding transcription factor activity"/>
    <property type="evidence" value="ECO:0007669"/>
    <property type="project" value="UniProtKB-UniRule"/>
</dbReference>
<comment type="similarity">
    <text evidence="7">Belongs to the MraZ family.</text>
</comment>
<name>A0A7C3V0U8_9BACT</name>
<dbReference type="PROSITE" id="PS51740">
    <property type="entry name" value="SPOVT_ABRB"/>
    <property type="match status" value="2"/>
</dbReference>
<comment type="subcellular location">
    <subcellularLocation>
        <location evidence="7">Cytoplasm</location>
        <location evidence="7">Nucleoid</location>
    </subcellularLocation>
</comment>
<sequence length="144" mass="17079">MFKGSSFHIMDNKGRVSIPVRYREILQESQDRQLILTNWDGYILAFPQSEWVKVEAKLGELALFRKDYRAFQRFLISGVEECPLDRQGRILIPQSLREYAKLGREVAIVGLVRNFEIWDRQRYEAHRKQLEESIDESVLHELLI</sequence>
<dbReference type="EMBL" id="DTMF01000366">
    <property type="protein sequence ID" value="HGF35683.1"/>
    <property type="molecule type" value="Genomic_DNA"/>
</dbReference>
<gene>
    <name evidence="7 9" type="primary">mraZ</name>
    <name evidence="9" type="ORF">ENW96_15095</name>
</gene>
<dbReference type="AlphaFoldDB" id="A0A7C3V0U8"/>
<dbReference type="InterPro" id="IPR038619">
    <property type="entry name" value="MraZ_sf"/>
</dbReference>
<evidence type="ECO:0000256" key="2">
    <source>
        <dbReference type="ARBA" id="ARBA00022490"/>
    </source>
</evidence>
<comment type="subunit">
    <text evidence="7">Forms oligomers.</text>
</comment>
<dbReference type="InterPro" id="IPR003444">
    <property type="entry name" value="MraZ"/>
</dbReference>
<protein>
    <recommendedName>
        <fullName evidence="1 7">Transcriptional regulator MraZ</fullName>
    </recommendedName>
</protein>
<accession>A0A7C3V0U8</accession>
<dbReference type="InterPro" id="IPR007159">
    <property type="entry name" value="SpoVT-AbrB_dom"/>
</dbReference>
<keyword evidence="4 7" id="KW-0805">Transcription regulation</keyword>
<dbReference type="CDD" id="cd16320">
    <property type="entry name" value="MraZ_N"/>
    <property type="match status" value="1"/>
</dbReference>
<evidence type="ECO:0000256" key="3">
    <source>
        <dbReference type="ARBA" id="ARBA00022737"/>
    </source>
</evidence>
<evidence type="ECO:0000313" key="9">
    <source>
        <dbReference type="EMBL" id="HGF35683.1"/>
    </source>
</evidence>
<evidence type="ECO:0000256" key="5">
    <source>
        <dbReference type="ARBA" id="ARBA00023125"/>
    </source>
</evidence>
<feature type="domain" description="SpoVT-AbrB" evidence="8">
    <location>
        <begin position="5"/>
        <end position="50"/>
    </location>
</feature>
<proteinExistence type="inferred from homology"/>
<comment type="caution">
    <text evidence="9">The sequence shown here is derived from an EMBL/GenBank/DDBJ whole genome shotgun (WGS) entry which is preliminary data.</text>
</comment>
<reference evidence="9" key="1">
    <citation type="journal article" date="2020" name="mSystems">
        <title>Genome- and Community-Level Interaction Insights into Carbon Utilization and Element Cycling Functions of Hydrothermarchaeota in Hydrothermal Sediment.</title>
        <authorList>
            <person name="Zhou Z."/>
            <person name="Liu Y."/>
            <person name="Xu W."/>
            <person name="Pan J."/>
            <person name="Luo Z.H."/>
            <person name="Li M."/>
        </authorList>
    </citation>
    <scope>NUCLEOTIDE SEQUENCE [LARGE SCALE GENOMIC DNA]</scope>
    <source>
        <strain evidence="9">SpSt-897</strain>
    </source>
</reference>
<dbReference type="SUPFAM" id="SSF89447">
    <property type="entry name" value="AbrB/MazE/MraZ-like"/>
    <property type="match status" value="1"/>
</dbReference>
<keyword evidence="6 7" id="KW-0804">Transcription</keyword>
<dbReference type="PANTHER" id="PTHR34701:SF1">
    <property type="entry name" value="TRANSCRIPTIONAL REGULATOR MRAZ"/>
    <property type="match status" value="1"/>
</dbReference>
<evidence type="ECO:0000256" key="1">
    <source>
        <dbReference type="ARBA" id="ARBA00013860"/>
    </source>
</evidence>
<dbReference type="Gene3D" id="3.40.1550.20">
    <property type="entry name" value="Transcriptional regulator MraZ domain"/>
    <property type="match status" value="1"/>
</dbReference>
<evidence type="ECO:0000256" key="7">
    <source>
        <dbReference type="HAMAP-Rule" id="MF_01008"/>
    </source>
</evidence>
<keyword evidence="5 7" id="KW-0238">DNA-binding</keyword>
<dbReference type="GO" id="GO:2000143">
    <property type="term" value="P:negative regulation of DNA-templated transcription initiation"/>
    <property type="evidence" value="ECO:0007669"/>
    <property type="project" value="TreeGrafter"/>
</dbReference>
<dbReference type="InterPro" id="IPR035642">
    <property type="entry name" value="MraZ_N"/>
</dbReference>
<keyword evidence="2 7" id="KW-0963">Cytoplasm</keyword>
<dbReference type="InterPro" id="IPR020603">
    <property type="entry name" value="MraZ_dom"/>
</dbReference>